<proteinExistence type="predicted"/>
<keyword evidence="3 12" id="KW-0245">EGF-like domain</keyword>
<dbReference type="SUPFAM" id="SSF57196">
    <property type="entry name" value="EGF/Laminin"/>
    <property type="match status" value="1"/>
</dbReference>
<feature type="domain" description="EGF-like" evidence="14">
    <location>
        <begin position="319"/>
        <end position="355"/>
    </location>
</feature>
<dbReference type="CDD" id="cd00054">
    <property type="entry name" value="EGF_CA"/>
    <property type="match status" value="8"/>
</dbReference>
<evidence type="ECO:0000256" key="6">
    <source>
        <dbReference type="ARBA" id="ARBA00022737"/>
    </source>
</evidence>
<evidence type="ECO:0000259" key="16">
    <source>
        <dbReference type="PROSITE" id="PS50923"/>
    </source>
</evidence>
<feature type="domain" description="EGF-like" evidence="14">
    <location>
        <begin position="281"/>
        <end position="317"/>
    </location>
</feature>
<dbReference type="InterPro" id="IPR009030">
    <property type="entry name" value="Growth_fac_rcpt_cys_sf"/>
</dbReference>
<keyword evidence="8" id="KW-1133">Transmembrane helix</keyword>
<evidence type="ECO:0000256" key="7">
    <source>
        <dbReference type="ARBA" id="ARBA00022976"/>
    </source>
</evidence>
<dbReference type="SUPFAM" id="SSF57184">
    <property type="entry name" value="Growth factor receptor domain"/>
    <property type="match status" value="4"/>
</dbReference>
<dbReference type="InterPro" id="IPR000436">
    <property type="entry name" value="Sushi_SCR_CCP_dom"/>
</dbReference>
<feature type="disulfide bond" evidence="12">
    <location>
        <begin position="38"/>
        <end position="47"/>
    </location>
</feature>
<dbReference type="Pfam" id="PF12661">
    <property type="entry name" value="hEGF"/>
    <property type="match status" value="1"/>
</dbReference>
<dbReference type="Pfam" id="PF02494">
    <property type="entry name" value="HYR"/>
    <property type="match status" value="1"/>
</dbReference>
<dbReference type="Proteomes" id="UP000218231">
    <property type="component" value="Unassembled WGS sequence"/>
</dbReference>
<dbReference type="InterPro" id="IPR051355">
    <property type="entry name" value="Notch/Slit_guidance"/>
</dbReference>
<dbReference type="InterPro" id="IPR018097">
    <property type="entry name" value="EGF_Ca-bd_CS"/>
</dbReference>
<dbReference type="FunFam" id="2.10.25.10:FF:000004">
    <property type="entry name" value="Neurogenic locus notch 1"/>
    <property type="match status" value="1"/>
</dbReference>
<keyword evidence="5" id="KW-0732">Signal</keyword>
<evidence type="ECO:0000256" key="10">
    <source>
        <dbReference type="ARBA" id="ARBA00023157"/>
    </source>
</evidence>
<evidence type="ECO:0000256" key="8">
    <source>
        <dbReference type="ARBA" id="ARBA00022989"/>
    </source>
</evidence>
<feature type="disulfide bond" evidence="12">
    <location>
        <begin position="151"/>
        <end position="160"/>
    </location>
</feature>
<keyword evidence="10 12" id="KW-1015">Disulfide bond</keyword>
<feature type="disulfide bond" evidence="12">
    <location>
        <begin position="191"/>
        <end position="200"/>
    </location>
</feature>
<dbReference type="PROSITE" id="PS50923">
    <property type="entry name" value="SUSHI"/>
    <property type="match status" value="1"/>
</dbReference>
<feature type="domain" description="EGF-like" evidence="14">
    <location>
        <begin position="11"/>
        <end position="48"/>
    </location>
</feature>
<evidence type="ECO:0000256" key="1">
    <source>
        <dbReference type="ARBA" id="ARBA00004479"/>
    </source>
</evidence>
<dbReference type="InterPro" id="IPR013032">
    <property type="entry name" value="EGF-like_CS"/>
</dbReference>
<dbReference type="InterPro" id="IPR003410">
    <property type="entry name" value="HYR_dom"/>
</dbReference>
<dbReference type="FunFam" id="2.10.25.10:FF:000459">
    <property type="entry name" value="Axotactin, isoform B"/>
    <property type="match status" value="1"/>
</dbReference>
<feature type="domain" description="EGF-like" evidence="14">
    <location>
        <begin position="125"/>
        <end position="161"/>
    </location>
</feature>
<dbReference type="SMART" id="SM00179">
    <property type="entry name" value="EGF_CA"/>
    <property type="match status" value="11"/>
</dbReference>
<feature type="disulfide bond" evidence="12">
    <location>
        <begin position="54"/>
        <end position="64"/>
    </location>
</feature>
<feature type="domain" description="EGF-like" evidence="14">
    <location>
        <begin position="241"/>
        <end position="279"/>
    </location>
</feature>
<dbReference type="SUPFAM" id="SSF49899">
    <property type="entry name" value="Concanavalin A-like lectins/glucanases"/>
    <property type="match status" value="1"/>
</dbReference>
<feature type="disulfide bond" evidence="12">
    <location>
        <begin position="172"/>
        <end position="189"/>
    </location>
</feature>
<feature type="domain" description="HYR" evidence="15">
    <location>
        <begin position="616"/>
        <end position="696"/>
    </location>
</feature>
<dbReference type="SMART" id="SM01411">
    <property type="entry name" value="Ephrin_rec_like"/>
    <property type="match status" value="4"/>
</dbReference>
<keyword evidence="18" id="KW-1185">Reference proteome</keyword>
<accession>A0A2A2L4C9</accession>
<dbReference type="InterPro" id="IPR000152">
    <property type="entry name" value="EGF-type_Asp/Asn_hydroxyl_site"/>
</dbReference>
<feature type="domain" description="EGF-like" evidence="14">
    <location>
        <begin position="1188"/>
        <end position="1222"/>
    </location>
</feature>
<dbReference type="PANTHER" id="PTHR45836">
    <property type="entry name" value="SLIT HOMOLOG"/>
    <property type="match status" value="1"/>
</dbReference>
<dbReference type="InterPro" id="IPR013320">
    <property type="entry name" value="ConA-like_dom_sf"/>
</dbReference>
<dbReference type="Gene3D" id="2.10.50.10">
    <property type="entry name" value="Tumor Necrosis Factor Receptor, subunit A, domain 2"/>
    <property type="match status" value="3"/>
</dbReference>
<sequence>MFYLEYRKIEDYHDCADNPCALNATCIDLVNDFECQNCPKGFRGKRCHIKEDLCVSSPCVHGTCVDSLFKRSCLCEEGWTGENCETNIDECVDSPCKNGATCIDGIGNFTCHCQAGYRGVRCQHLIDHCAAQPCSNNATCTNLGPSYHCACLLGFDGVHCEHNIDECKLGKCNALGTETCQDGVNSFECVCKQGWTGENCEHKIDQCADSPCQNNATCVDIGSTFRCDCKPPWSGIRCEIEMGFCSSNPNPCKNDGHCVNLLGDYFCVCPEGVSGKNCEIAPNRCLGEPCLHGGVCGDFGSRLECACPKGYTGAGCQYLEDSCAPGVCKNGGECQRTSSGFHCKCTPGFTGSRCETNVDDCSSSPCPESATCIDQINTHKCLCSLNMTGAECDKPIEVDYDLHFYDPVRPSMATQSVPARLNGTAYTISLWVKFDAPNAKGTVLRMMSSSNSNYMTNDAWAMVIVTSEEVILRYKREAKPLHLHFPANQRINDGYWNHLVISWSAKSGTYSLVWNSIRLFADNWIDRRYDLNHNVTLVLGSAEYPVFEGLITRVNLWNRLLDFEKEIPIMVAGCQAADEIFDGLLVRFENYNEIVGKVERIPKSSCGREKRRNFEDENGVIRVEDCPTDQLLVSHKREMNVSWPEPTFIGVHPIVRVEKNMKQGQIVTWGEYDVLYVAHDNATNTAQCNFKIRVTREHCTDLPHPINGIQACENWGPQLKYKACSIECRDGFEFPRTPAIFYTCGADGEWRPREERNVLFRYPQCTKSVPATRVVHMSVNYPATNLCNSASKDALKNKLYEALNSVNRKWNLCTLTDNNGCVGLQVDVKCENEEEDETELVRSIRATSPSALRVQIEIPVKRNSVNEPGSIIKLSPADVIQNEVINGTTFNFEKVLPNGRPDLSSFQLVEEFSCQPGQVPIGDSCVPCAPGQFHSSVTNQCELCAEGDYQPLTGRTECFKCPTGQITPGKGAIYEQECKPNCPPGHQLDAATSTCVPCGFGFYQPSGGSFTCIACGVGKTTLTDKATSEQECRDECPDGEQLSHAGICQACPVGSYRTRGEHKQCIECPIGTTTEGKSSTRREQCNTPRCNPGQFLVRETKHCQFCPRGAYQDEPQQSTCKLCPADHTTAAPGATASSQCYSTNQCATGEYNCSWHANCIDLPDENDVPSYECVCKPFYRGNGTHCVDACNDYCLNDGICKKNPPETIECDCNEHFNGPRYELLFFFFRNLKLS</sequence>
<comment type="caution">
    <text evidence="12">Lacks conserved residue(s) required for the propagation of feature annotation.</text>
</comment>
<feature type="domain" description="EGF-like" evidence="14">
    <location>
        <begin position="50"/>
        <end position="85"/>
    </location>
</feature>
<evidence type="ECO:0000256" key="12">
    <source>
        <dbReference type="PROSITE-ProRule" id="PRU00076"/>
    </source>
</evidence>
<comment type="caution">
    <text evidence="17">The sequence shown here is derived from an EMBL/GenBank/DDBJ whole genome shotgun (WGS) entry which is preliminary data.</text>
</comment>
<reference evidence="17 18" key="1">
    <citation type="journal article" date="2017" name="Curr. Biol.">
        <title>Genome architecture and evolution of a unichromosomal asexual nematode.</title>
        <authorList>
            <person name="Fradin H."/>
            <person name="Zegar C."/>
            <person name="Gutwein M."/>
            <person name="Lucas J."/>
            <person name="Kovtun M."/>
            <person name="Corcoran D."/>
            <person name="Baugh L.R."/>
            <person name="Kiontke K."/>
            <person name="Gunsalus K."/>
            <person name="Fitch D.H."/>
            <person name="Piano F."/>
        </authorList>
    </citation>
    <scope>NUCLEOTIDE SEQUENCE [LARGE SCALE GENOMIC DNA]</scope>
    <source>
        <strain evidence="17">PF1309</strain>
    </source>
</reference>
<dbReference type="GO" id="GO:0007219">
    <property type="term" value="P:Notch signaling pathway"/>
    <property type="evidence" value="ECO:0007669"/>
    <property type="project" value="UniProtKB-KW"/>
</dbReference>
<dbReference type="PROSITE" id="PS01186">
    <property type="entry name" value="EGF_2"/>
    <property type="match status" value="7"/>
</dbReference>
<evidence type="ECO:0000256" key="2">
    <source>
        <dbReference type="ARBA" id="ARBA00022473"/>
    </source>
</evidence>
<dbReference type="GO" id="GO:0005886">
    <property type="term" value="C:plasma membrane"/>
    <property type="evidence" value="ECO:0007669"/>
    <property type="project" value="TreeGrafter"/>
</dbReference>
<evidence type="ECO:0000256" key="9">
    <source>
        <dbReference type="ARBA" id="ARBA00023136"/>
    </source>
</evidence>
<evidence type="ECO:0000256" key="13">
    <source>
        <dbReference type="PROSITE-ProRule" id="PRU00302"/>
    </source>
</evidence>
<dbReference type="Pfam" id="PF13385">
    <property type="entry name" value="Laminin_G_3"/>
    <property type="match status" value="1"/>
</dbReference>
<dbReference type="PANTHER" id="PTHR45836:SF23">
    <property type="entry name" value="NEUROGENIC LOCUS NOTCH HOMOLOG PROTEIN 1"/>
    <property type="match status" value="1"/>
</dbReference>
<evidence type="ECO:0000313" key="18">
    <source>
        <dbReference type="Proteomes" id="UP000218231"/>
    </source>
</evidence>
<feature type="disulfide bond" evidence="12">
    <location>
        <begin position="345"/>
        <end position="354"/>
    </location>
</feature>
<dbReference type="EMBL" id="LIAE01007201">
    <property type="protein sequence ID" value="PAV81131.1"/>
    <property type="molecule type" value="Genomic_DNA"/>
</dbReference>
<dbReference type="InterPro" id="IPR011641">
    <property type="entry name" value="Tyr-kin_ephrin_A/B_rcpt-like"/>
</dbReference>
<feature type="disulfide bond" evidence="12">
    <location>
        <begin position="113"/>
        <end position="122"/>
    </location>
</feature>
<feature type="domain" description="EGF-like" evidence="14">
    <location>
        <begin position="1142"/>
        <end position="1187"/>
    </location>
</feature>
<evidence type="ECO:0000313" key="17">
    <source>
        <dbReference type="EMBL" id="PAV81131.1"/>
    </source>
</evidence>
<feature type="domain" description="EGF-like" evidence="14">
    <location>
        <begin position="357"/>
        <end position="393"/>
    </location>
</feature>
<evidence type="ECO:0000259" key="14">
    <source>
        <dbReference type="PROSITE" id="PS50026"/>
    </source>
</evidence>
<dbReference type="FunFam" id="2.10.25.10:FF:000472">
    <property type="entry name" value="Uncharacterized protein, isoform A"/>
    <property type="match status" value="1"/>
</dbReference>
<feature type="domain" description="EGF-like" evidence="14">
    <location>
        <begin position="87"/>
        <end position="123"/>
    </location>
</feature>
<organism evidence="17 18">
    <name type="scientific">Diploscapter pachys</name>
    <dbReference type="NCBI Taxonomy" id="2018661"/>
    <lineage>
        <taxon>Eukaryota</taxon>
        <taxon>Metazoa</taxon>
        <taxon>Ecdysozoa</taxon>
        <taxon>Nematoda</taxon>
        <taxon>Chromadorea</taxon>
        <taxon>Rhabditida</taxon>
        <taxon>Rhabditina</taxon>
        <taxon>Rhabditomorpha</taxon>
        <taxon>Rhabditoidea</taxon>
        <taxon>Rhabditidae</taxon>
        <taxon>Diploscapter</taxon>
    </lineage>
</organism>
<dbReference type="PROSITE" id="PS00022">
    <property type="entry name" value="EGF_1"/>
    <property type="match status" value="9"/>
</dbReference>
<keyword evidence="6" id="KW-0677">Repeat</keyword>
<keyword evidence="7" id="KW-0914">Notch signaling pathway</keyword>
<feature type="disulfide bond" evidence="12">
    <location>
        <begin position="75"/>
        <end position="84"/>
    </location>
</feature>
<feature type="domain" description="Sushi" evidence="16">
    <location>
        <begin position="697"/>
        <end position="767"/>
    </location>
</feature>
<dbReference type="FunFam" id="2.10.25.10:FF:000006">
    <property type="entry name" value="Versican core protein-like isoform 1"/>
    <property type="match status" value="1"/>
</dbReference>
<keyword evidence="11" id="KW-0325">Glycoprotein</keyword>
<dbReference type="Gene3D" id="2.10.25.10">
    <property type="entry name" value="Laminin"/>
    <property type="match status" value="11"/>
</dbReference>
<keyword evidence="2" id="KW-0217">Developmental protein</keyword>
<keyword evidence="9" id="KW-0472">Membrane</keyword>
<dbReference type="PROSITE" id="PS50825">
    <property type="entry name" value="HYR"/>
    <property type="match status" value="1"/>
</dbReference>
<gene>
    <name evidence="17" type="ORF">WR25_22379</name>
</gene>
<evidence type="ECO:0000259" key="15">
    <source>
        <dbReference type="PROSITE" id="PS50825"/>
    </source>
</evidence>
<feature type="domain" description="EGF-like" evidence="14">
    <location>
        <begin position="163"/>
        <end position="201"/>
    </location>
</feature>
<evidence type="ECO:0000256" key="11">
    <source>
        <dbReference type="ARBA" id="ARBA00023180"/>
    </source>
</evidence>
<feature type="disulfide bond" evidence="12">
    <location>
        <begin position="229"/>
        <end position="238"/>
    </location>
</feature>
<dbReference type="GO" id="GO:0007411">
    <property type="term" value="P:axon guidance"/>
    <property type="evidence" value="ECO:0007669"/>
    <property type="project" value="TreeGrafter"/>
</dbReference>
<protein>
    <submittedName>
        <fullName evidence="17">Uncharacterized protein</fullName>
    </submittedName>
</protein>
<dbReference type="Pfam" id="PF00008">
    <property type="entry name" value="EGF"/>
    <property type="match status" value="5"/>
</dbReference>
<keyword evidence="13" id="KW-0768">Sushi</keyword>
<dbReference type="Pfam" id="PF07699">
    <property type="entry name" value="Ephrin_rec_like"/>
    <property type="match status" value="4"/>
</dbReference>
<dbReference type="FunFam" id="2.10.25.10:FF:000066">
    <property type="entry name" value="FAT atypical cadherin 4"/>
    <property type="match status" value="1"/>
</dbReference>
<dbReference type="EMBL" id="LIAE01007201">
    <property type="protein sequence ID" value="PAV81130.1"/>
    <property type="molecule type" value="Genomic_DNA"/>
</dbReference>
<dbReference type="GO" id="GO:0043235">
    <property type="term" value="C:receptor complex"/>
    <property type="evidence" value="ECO:0007669"/>
    <property type="project" value="TreeGrafter"/>
</dbReference>
<feature type="disulfide bond" evidence="12">
    <location>
        <begin position="383"/>
        <end position="392"/>
    </location>
</feature>
<dbReference type="GO" id="GO:0005509">
    <property type="term" value="F:calcium ion binding"/>
    <property type="evidence" value="ECO:0007669"/>
    <property type="project" value="InterPro"/>
</dbReference>
<evidence type="ECO:0000256" key="4">
    <source>
        <dbReference type="ARBA" id="ARBA00022692"/>
    </source>
</evidence>
<evidence type="ECO:0000256" key="3">
    <source>
        <dbReference type="ARBA" id="ARBA00022536"/>
    </source>
</evidence>
<evidence type="ECO:0000256" key="5">
    <source>
        <dbReference type="ARBA" id="ARBA00022729"/>
    </source>
</evidence>
<comment type="subcellular location">
    <subcellularLocation>
        <location evidence="1">Membrane</location>
        <topology evidence="1">Single-pass type I membrane protein</topology>
    </subcellularLocation>
</comment>
<dbReference type="InterPro" id="IPR001881">
    <property type="entry name" value="EGF-like_Ca-bd_dom"/>
</dbReference>
<dbReference type="Gene3D" id="2.60.120.200">
    <property type="match status" value="1"/>
</dbReference>
<feature type="disulfide bond" evidence="12">
    <location>
        <begin position="307"/>
        <end position="316"/>
    </location>
</feature>
<feature type="disulfide bond" evidence="12">
    <location>
        <begin position="1190"/>
        <end position="1200"/>
    </location>
</feature>
<dbReference type="AlphaFoldDB" id="A0A2A2L4C9"/>
<dbReference type="GO" id="GO:0009986">
    <property type="term" value="C:cell surface"/>
    <property type="evidence" value="ECO:0007669"/>
    <property type="project" value="TreeGrafter"/>
</dbReference>
<keyword evidence="4" id="KW-0812">Transmembrane</keyword>
<dbReference type="PRINTS" id="PR00010">
    <property type="entry name" value="EGFBLOOD"/>
</dbReference>
<dbReference type="OrthoDB" id="430340at2759"/>
<dbReference type="SMART" id="SM00181">
    <property type="entry name" value="EGF"/>
    <property type="match status" value="13"/>
</dbReference>
<dbReference type="PROSITE" id="PS00010">
    <property type="entry name" value="ASX_HYDROXYL"/>
    <property type="match status" value="5"/>
</dbReference>
<dbReference type="PROSITE" id="PS01187">
    <property type="entry name" value="EGF_CA"/>
    <property type="match status" value="1"/>
</dbReference>
<feature type="domain" description="EGF-like" evidence="14">
    <location>
        <begin position="203"/>
        <end position="239"/>
    </location>
</feature>
<dbReference type="PROSITE" id="PS50026">
    <property type="entry name" value="EGF_3"/>
    <property type="match status" value="12"/>
</dbReference>
<dbReference type="FunFam" id="2.10.25.10:FF:000146">
    <property type="entry name" value="Putative neurogenic locus notch"/>
    <property type="match status" value="1"/>
</dbReference>
<feature type="disulfide bond" evidence="12">
    <location>
        <begin position="269"/>
        <end position="278"/>
    </location>
</feature>
<dbReference type="InterPro" id="IPR000742">
    <property type="entry name" value="EGF"/>
</dbReference>
<name>A0A2A2L4C9_9BILA</name>
<dbReference type="STRING" id="2018661.A0A2A2L4C9"/>